<keyword evidence="2" id="KW-0238">DNA-binding</keyword>
<feature type="domain" description="Cyclic nucleotide-binding" evidence="4">
    <location>
        <begin position="14"/>
        <end position="100"/>
    </location>
</feature>
<keyword evidence="3" id="KW-0804">Transcription</keyword>
<organism evidence="6 7">
    <name type="scientific">Pararcticibacter amylolyticus</name>
    <dbReference type="NCBI Taxonomy" id="2173175"/>
    <lineage>
        <taxon>Bacteria</taxon>
        <taxon>Pseudomonadati</taxon>
        <taxon>Bacteroidota</taxon>
        <taxon>Sphingobacteriia</taxon>
        <taxon>Sphingobacteriales</taxon>
        <taxon>Sphingobacteriaceae</taxon>
        <taxon>Pararcticibacter</taxon>
    </lineage>
</organism>
<dbReference type="InterPro" id="IPR000595">
    <property type="entry name" value="cNMP-bd_dom"/>
</dbReference>
<protein>
    <submittedName>
        <fullName evidence="6">Transcriptional regulator</fullName>
    </submittedName>
</protein>
<evidence type="ECO:0000256" key="3">
    <source>
        <dbReference type="ARBA" id="ARBA00023163"/>
    </source>
</evidence>
<dbReference type="Gene3D" id="2.60.120.10">
    <property type="entry name" value="Jelly Rolls"/>
    <property type="match status" value="1"/>
</dbReference>
<dbReference type="Pfam" id="PF13545">
    <property type="entry name" value="HTH_Crp_2"/>
    <property type="match status" value="1"/>
</dbReference>
<dbReference type="SUPFAM" id="SSF51206">
    <property type="entry name" value="cAMP-binding domain-like"/>
    <property type="match status" value="1"/>
</dbReference>
<sequence length="233" mass="26291">MKKSNTQCNLDKCFMCTLAVKEWQPVLNACRRNFSLKKGECVINEGDPVTGVYFVYSGKVKVHKKWGDKELIVRFATEGAIIGHRGLGTRSGFYPVSATALEPTVVCFIELELFLATLKVNHDFAFHLLMFFADELQESEKRMRDLALMPVKNRLATSLLQLKQLFGTDKDGNINAELSRQDIASFSGATYETVFRMMNELSHENLIVVSGKKIGIPDEPKLRLLTADHLDKQ</sequence>
<dbReference type="OrthoDB" id="9127033at2"/>
<dbReference type="GO" id="GO:0003700">
    <property type="term" value="F:DNA-binding transcription factor activity"/>
    <property type="evidence" value="ECO:0007669"/>
    <property type="project" value="TreeGrafter"/>
</dbReference>
<dbReference type="SMART" id="SM00419">
    <property type="entry name" value="HTH_CRP"/>
    <property type="match status" value="1"/>
</dbReference>
<keyword evidence="1" id="KW-0805">Transcription regulation</keyword>
<dbReference type="Proteomes" id="UP000245647">
    <property type="component" value="Unassembled WGS sequence"/>
</dbReference>
<name>A0A2U2PGF2_9SPHI</name>
<keyword evidence="7" id="KW-1185">Reference proteome</keyword>
<dbReference type="PANTHER" id="PTHR24567">
    <property type="entry name" value="CRP FAMILY TRANSCRIPTIONAL REGULATORY PROTEIN"/>
    <property type="match status" value="1"/>
</dbReference>
<evidence type="ECO:0000259" key="4">
    <source>
        <dbReference type="PROSITE" id="PS50042"/>
    </source>
</evidence>
<dbReference type="SUPFAM" id="SSF46785">
    <property type="entry name" value="Winged helix' DNA-binding domain"/>
    <property type="match status" value="1"/>
</dbReference>
<dbReference type="GO" id="GO:0005829">
    <property type="term" value="C:cytosol"/>
    <property type="evidence" value="ECO:0007669"/>
    <property type="project" value="TreeGrafter"/>
</dbReference>
<evidence type="ECO:0000259" key="5">
    <source>
        <dbReference type="PROSITE" id="PS51063"/>
    </source>
</evidence>
<dbReference type="Gene3D" id="1.10.10.10">
    <property type="entry name" value="Winged helix-like DNA-binding domain superfamily/Winged helix DNA-binding domain"/>
    <property type="match status" value="1"/>
</dbReference>
<dbReference type="PROSITE" id="PS51063">
    <property type="entry name" value="HTH_CRP_2"/>
    <property type="match status" value="1"/>
</dbReference>
<accession>A0A2U2PGF2</accession>
<dbReference type="InterPro" id="IPR036388">
    <property type="entry name" value="WH-like_DNA-bd_sf"/>
</dbReference>
<dbReference type="PRINTS" id="PR00034">
    <property type="entry name" value="HTHCRP"/>
</dbReference>
<dbReference type="CDD" id="cd00038">
    <property type="entry name" value="CAP_ED"/>
    <property type="match status" value="1"/>
</dbReference>
<evidence type="ECO:0000256" key="1">
    <source>
        <dbReference type="ARBA" id="ARBA00023015"/>
    </source>
</evidence>
<reference evidence="6 7" key="1">
    <citation type="submission" date="2018-04" db="EMBL/GenBank/DDBJ databases">
        <title>Pedobacter chongqingensis sp. nov., isolated from a rottenly hemp rope.</title>
        <authorList>
            <person name="Cai Y."/>
        </authorList>
    </citation>
    <scope>NUCLEOTIDE SEQUENCE [LARGE SCALE GENOMIC DNA]</scope>
    <source>
        <strain evidence="6 7">FJ4-8</strain>
    </source>
</reference>
<evidence type="ECO:0000313" key="6">
    <source>
        <dbReference type="EMBL" id="PWG80488.1"/>
    </source>
</evidence>
<feature type="domain" description="HTH crp-type" evidence="5">
    <location>
        <begin position="149"/>
        <end position="220"/>
    </location>
</feature>
<gene>
    <name evidence="6" type="ORF">DDR33_12445</name>
</gene>
<dbReference type="PROSITE" id="PS50042">
    <property type="entry name" value="CNMP_BINDING_3"/>
    <property type="match status" value="1"/>
</dbReference>
<dbReference type="EMBL" id="QEAS01000009">
    <property type="protein sequence ID" value="PWG80488.1"/>
    <property type="molecule type" value="Genomic_DNA"/>
</dbReference>
<dbReference type="InterPro" id="IPR012318">
    <property type="entry name" value="HTH_CRP"/>
</dbReference>
<dbReference type="InterPro" id="IPR014710">
    <property type="entry name" value="RmlC-like_jellyroll"/>
</dbReference>
<dbReference type="InterPro" id="IPR036390">
    <property type="entry name" value="WH_DNA-bd_sf"/>
</dbReference>
<evidence type="ECO:0000313" key="7">
    <source>
        <dbReference type="Proteomes" id="UP000245647"/>
    </source>
</evidence>
<dbReference type="PANTHER" id="PTHR24567:SF26">
    <property type="entry name" value="REGULATORY PROTEIN YEIL"/>
    <property type="match status" value="1"/>
</dbReference>
<dbReference type="InterPro" id="IPR018490">
    <property type="entry name" value="cNMP-bd_dom_sf"/>
</dbReference>
<dbReference type="GO" id="GO:0003677">
    <property type="term" value="F:DNA binding"/>
    <property type="evidence" value="ECO:0007669"/>
    <property type="project" value="UniProtKB-KW"/>
</dbReference>
<dbReference type="CDD" id="cd00092">
    <property type="entry name" value="HTH_CRP"/>
    <property type="match status" value="1"/>
</dbReference>
<dbReference type="AlphaFoldDB" id="A0A2U2PGF2"/>
<proteinExistence type="predicted"/>
<dbReference type="SMART" id="SM00100">
    <property type="entry name" value="cNMP"/>
    <property type="match status" value="1"/>
</dbReference>
<dbReference type="InterPro" id="IPR050397">
    <property type="entry name" value="Env_Response_Regulators"/>
</dbReference>
<evidence type="ECO:0000256" key="2">
    <source>
        <dbReference type="ARBA" id="ARBA00023125"/>
    </source>
</evidence>
<dbReference type="Pfam" id="PF00027">
    <property type="entry name" value="cNMP_binding"/>
    <property type="match status" value="1"/>
</dbReference>
<comment type="caution">
    <text evidence="6">The sequence shown here is derived from an EMBL/GenBank/DDBJ whole genome shotgun (WGS) entry which is preliminary data.</text>
</comment>